<keyword evidence="2" id="KW-0238">DNA-binding</keyword>
<dbReference type="STRING" id="1770058.A3840_08110"/>
<protein>
    <recommendedName>
        <fullName evidence="4">HTH lacI-type domain-containing protein</fullName>
    </recommendedName>
</protein>
<dbReference type="InterPro" id="IPR028082">
    <property type="entry name" value="Peripla_BP_I"/>
</dbReference>
<dbReference type="Gene3D" id="1.10.260.40">
    <property type="entry name" value="lambda repressor-like DNA-binding domains"/>
    <property type="match status" value="1"/>
</dbReference>
<gene>
    <name evidence="5" type="ORF">A3840_08110</name>
</gene>
<organism evidence="5 6">
    <name type="scientific">Devosia elaeis</name>
    <dbReference type="NCBI Taxonomy" id="1770058"/>
    <lineage>
        <taxon>Bacteria</taxon>
        <taxon>Pseudomonadati</taxon>
        <taxon>Pseudomonadota</taxon>
        <taxon>Alphaproteobacteria</taxon>
        <taxon>Hyphomicrobiales</taxon>
        <taxon>Devosiaceae</taxon>
        <taxon>Devosia</taxon>
    </lineage>
</organism>
<dbReference type="GO" id="GO:0003700">
    <property type="term" value="F:DNA-binding transcription factor activity"/>
    <property type="evidence" value="ECO:0007669"/>
    <property type="project" value="TreeGrafter"/>
</dbReference>
<dbReference type="SUPFAM" id="SSF47413">
    <property type="entry name" value="lambda repressor-like DNA-binding domains"/>
    <property type="match status" value="1"/>
</dbReference>
<dbReference type="InterPro" id="IPR000843">
    <property type="entry name" value="HTH_LacI"/>
</dbReference>
<dbReference type="InterPro" id="IPR046335">
    <property type="entry name" value="LacI/GalR-like_sensor"/>
</dbReference>
<name>A0A178HZ21_9HYPH</name>
<evidence type="ECO:0000256" key="3">
    <source>
        <dbReference type="ARBA" id="ARBA00023163"/>
    </source>
</evidence>
<dbReference type="SMART" id="SM00354">
    <property type="entry name" value="HTH_LACI"/>
    <property type="match status" value="1"/>
</dbReference>
<evidence type="ECO:0000313" key="5">
    <source>
        <dbReference type="EMBL" id="OAM77917.1"/>
    </source>
</evidence>
<dbReference type="PANTHER" id="PTHR30146">
    <property type="entry name" value="LACI-RELATED TRANSCRIPTIONAL REPRESSOR"/>
    <property type="match status" value="1"/>
</dbReference>
<accession>A0A178HZ21</accession>
<proteinExistence type="predicted"/>
<dbReference type="Pfam" id="PF13377">
    <property type="entry name" value="Peripla_BP_3"/>
    <property type="match status" value="1"/>
</dbReference>
<dbReference type="Proteomes" id="UP000078389">
    <property type="component" value="Unassembled WGS sequence"/>
</dbReference>
<dbReference type="CDD" id="cd06267">
    <property type="entry name" value="PBP1_LacI_sugar_binding-like"/>
    <property type="match status" value="1"/>
</dbReference>
<dbReference type="PROSITE" id="PS50932">
    <property type="entry name" value="HTH_LACI_2"/>
    <property type="match status" value="1"/>
</dbReference>
<comment type="caution">
    <text evidence="5">The sequence shown here is derived from an EMBL/GenBank/DDBJ whole genome shotgun (WGS) entry which is preliminary data.</text>
</comment>
<keyword evidence="3" id="KW-0804">Transcription</keyword>
<feature type="domain" description="HTH lacI-type" evidence="4">
    <location>
        <begin position="1"/>
        <end position="53"/>
    </location>
</feature>
<dbReference type="InterPro" id="IPR010982">
    <property type="entry name" value="Lambda_DNA-bd_dom_sf"/>
</dbReference>
<dbReference type="PANTHER" id="PTHR30146:SF109">
    <property type="entry name" value="HTH-TYPE TRANSCRIPTIONAL REGULATOR GALS"/>
    <property type="match status" value="1"/>
</dbReference>
<dbReference type="Gene3D" id="3.40.50.2300">
    <property type="match status" value="2"/>
</dbReference>
<sequence>MIEVAKLAGVSTATVNRVLKQQGYISEEAREKVLAAVAATNYRPNVVARNLRTQRSQTIGLMLTAITVNPFFVGVAHAVEAAAIAAGYRVVIFNHGGSDSYERHGVETFIAQRVDAVLFCTAANPANVELLAGAGIPAIEIERSLTETARFVRVNNYVGARAAIDHLVGLGHRRIAFVGGDPALYPQDAARRRSVEEDRLAAYRDGMAAHGLDLQADYVRLGQYYDLASDGSGAEGRAHAEALLSLPTPPTAIFATCDILAVGVLQALYKAGKKVPHDLSVVGFDDTLAPYLAPQLTTVAQPIAELGRQGFEMARAAIDKRDMQGEVVLDAGLVIRQSTGPAPG</sequence>
<dbReference type="CDD" id="cd01392">
    <property type="entry name" value="HTH_LacI"/>
    <property type="match status" value="1"/>
</dbReference>
<evidence type="ECO:0000256" key="2">
    <source>
        <dbReference type="ARBA" id="ARBA00023125"/>
    </source>
</evidence>
<keyword evidence="1" id="KW-0805">Transcription regulation</keyword>
<keyword evidence="6" id="KW-1185">Reference proteome</keyword>
<dbReference type="SUPFAM" id="SSF53822">
    <property type="entry name" value="Periplasmic binding protein-like I"/>
    <property type="match status" value="1"/>
</dbReference>
<dbReference type="AlphaFoldDB" id="A0A178HZ21"/>
<evidence type="ECO:0000313" key="6">
    <source>
        <dbReference type="Proteomes" id="UP000078389"/>
    </source>
</evidence>
<reference evidence="5 6" key="1">
    <citation type="submission" date="2016-03" db="EMBL/GenBank/DDBJ databases">
        <title>Genome sequencing of Devosia sp. S37.</title>
        <authorList>
            <person name="Mohd Nor M."/>
        </authorList>
    </citation>
    <scope>NUCLEOTIDE SEQUENCE [LARGE SCALE GENOMIC DNA]</scope>
    <source>
        <strain evidence="5 6">S37</strain>
    </source>
</reference>
<evidence type="ECO:0000256" key="1">
    <source>
        <dbReference type="ARBA" id="ARBA00023015"/>
    </source>
</evidence>
<dbReference type="EMBL" id="LVVY01000075">
    <property type="protein sequence ID" value="OAM77917.1"/>
    <property type="molecule type" value="Genomic_DNA"/>
</dbReference>
<evidence type="ECO:0000259" key="4">
    <source>
        <dbReference type="PROSITE" id="PS50932"/>
    </source>
</evidence>
<dbReference type="PROSITE" id="PS00356">
    <property type="entry name" value="HTH_LACI_1"/>
    <property type="match status" value="1"/>
</dbReference>
<dbReference type="Pfam" id="PF00356">
    <property type="entry name" value="LacI"/>
    <property type="match status" value="1"/>
</dbReference>
<dbReference type="GO" id="GO:0000976">
    <property type="term" value="F:transcription cis-regulatory region binding"/>
    <property type="evidence" value="ECO:0007669"/>
    <property type="project" value="TreeGrafter"/>
</dbReference>